<reference evidence="1" key="1">
    <citation type="journal article" date="2022" name="Plant J.">
        <title>Strategies of tolerance reflected in two North American maple genomes.</title>
        <authorList>
            <person name="McEvoy S.L."/>
            <person name="Sezen U.U."/>
            <person name="Trouern-Trend A."/>
            <person name="McMahon S.M."/>
            <person name="Schaberg P.G."/>
            <person name="Yang J."/>
            <person name="Wegrzyn J.L."/>
            <person name="Swenson N.G."/>
        </authorList>
    </citation>
    <scope>NUCLEOTIDE SEQUENCE</scope>
    <source>
        <strain evidence="1">91603</strain>
    </source>
</reference>
<comment type="caution">
    <text evidence="1">The sequence shown here is derived from an EMBL/GenBank/DDBJ whole genome shotgun (WGS) entry which is preliminary data.</text>
</comment>
<gene>
    <name evidence="1" type="ORF">LWI28_010026</name>
</gene>
<dbReference type="Proteomes" id="UP001064489">
    <property type="component" value="Chromosome 3"/>
</dbReference>
<protein>
    <recommendedName>
        <fullName evidence="3">DUF4283 domain-containing protein</fullName>
    </recommendedName>
</protein>
<organism evidence="1 2">
    <name type="scientific">Acer negundo</name>
    <name type="common">Box elder</name>
    <dbReference type="NCBI Taxonomy" id="4023"/>
    <lineage>
        <taxon>Eukaryota</taxon>
        <taxon>Viridiplantae</taxon>
        <taxon>Streptophyta</taxon>
        <taxon>Embryophyta</taxon>
        <taxon>Tracheophyta</taxon>
        <taxon>Spermatophyta</taxon>
        <taxon>Magnoliopsida</taxon>
        <taxon>eudicotyledons</taxon>
        <taxon>Gunneridae</taxon>
        <taxon>Pentapetalae</taxon>
        <taxon>rosids</taxon>
        <taxon>malvids</taxon>
        <taxon>Sapindales</taxon>
        <taxon>Sapindaceae</taxon>
        <taxon>Hippocastanoideae</taxon>
        <taxon>Acereae</taxon>
        <taxon>Acer</taxon>
    </lineage>
</organism>
<keyword evidence="2" id="KW-1185">Reference proteome</keyword>
<proteinExistence type="predicted"/>
<reference evidence="1" key="2">
    <citation type="submission" date="2023-02" db="EMBL/GenBank/DDBJ databases">
        <authorList>
            <person name="Swenson N.G."/>
            <person name="Wegrzyn J.L."/>
            <person name="Mcevoy S.L."/>
        </authorList>
    </citation>
    <scope>NUCLEOTIDE SEQUENCE</scope>
    <source>
        <strain evidence="1">91603</strain>
        <tissue evidence="1">Leaf</tissue>
    </source>
</reference>
<evidence type="ECO:0000313" key="1">
    <source>
        <dbReference type="EMBL" id="KAI9185716.1"/>
    </source>
</evidence>
<name>A0AAD5NVB2_ACENE</name>
<evidence type="ECO:0008006" key="3">
    <source>
        <dbReference type="Google" id="ProtNLM"/>
    </source>
</evidence>
<sequence>MRFNRVEFWIQIHNILIIYMTEEIGRSLGGMIGEVRDIDINSGTNDSSRFLRVRAVIDVKDLERDATLGLSPDGETKINPDQLHPLAADDRSCNLGPLAPMTYGNRGQFDYGDASRLRVKRAKTWSKMIKDDSNEDWRVVAIGKEDGTAVQSVIETEISESRPLPACRKQ</sequence>
<dbReference type="AlphaFoldDB" id="A0AAD5NVB2"/>
<dbReference type="EMBL" id="JAJSOW010000100">
    <property type="protein sequence ID" value="KAI9185716.1"/>
    <property type="molecule type" value="Genomic_DNA"/>
</dbReference>
<accession>A0AAD5NVB2</accession>
<evidence type="ECO:0000313" key="2">
    <source>
        <dbReference type="Proteomes" id="UP001064489"/>
    </source>
</evidence>